<keyword evidence="9" id="KW-1133">Transmembrane helix</keyword>
<feature type="disulfide bond" evidence="17">
    <location>
        <begin position="3469"/>
        <end position="3487"/>
    </location>
</feature>
<feature type="disulfide bond" evidence="17">
    <location>
        <begin position="123"/>
        <end position="138"/>
    </location>
</feature>
<dbReference type="PANTHER" id="PTHR22722">
    <property type="entry name" value="LOW-DENSITY LIPOPROTEIN RECEPTOR-RELATED PROTEIN 2-RELATED"/>
    <property type="match status" value="1"/>
</dbReference>
<feature type="repeat" description="LDL-receptor class B" evidence="18">
    <location>
        <begin position="1416"/>
        <end position="1457"/>
    </location>
</feature>
<feature type="disulfide bond" evidence="17">
    <location>
        <begin position="7"/>
        <end position="19"/>
    </location>
</feature>
<evidence type="ECO:0000256" key="4">
    <source>
        <dbReference type="ARBA" id="ARBA00022583"/>
    </source>
</evidence>
<feature type="repeat" description="LDL-receptor class B" evidence="18">
    <location>
        <begin position="4062"/>
        <end position="4104"/>
    </location>
</feature>
<evidence type="ECO:0000256" key="9">
    <source>
        <dbReference type="ARBA" id="ARBA00022989"/>
    </source>
</evidence>
<feature type="disulfide bond" evidence="17">
    <location>
        <begin position="182"/>
        <end position="194"/>
    </location>
</feature>
<dbReference type="PANTHER" id="PTHR22722:SF11">
    <property type="entry name" value="LOW-DENSITY LIPOPROTEIN RECEPTOR-RELATED PROTEIN 2"/>
    <property type="match status" value="1"/>
</dbReference>
<dbReference type="SMART" id="SM00135">
    <property type="entry name" value="LY"/>
    <property type="match status" value="33"/>
</dbReference>
<feature type="disulfide bond" evidence="17">
    <location>
        <begin position="3510"/>
        <end position="3528"/>
    </location>
</feature>
<organism evidence="20 21">
    <name type="scientific">Salarias fasciatus</name>
    <name type="common">Jewelled blenny</name>
    <name type="synonym">Blennius fasciatus</name>
    <dbReference type="NCBI Taxonomy" id="181472"/>
    <lineage>
        <taxon>Eukaryota</taxon>
        <taxon>Metazoa</taxon>
        <taxon>Chordata</taxon>
        <taxon>Craniata</taxon>
        <taxon>Vertebrata</taxon>
        <taxon>Euteleostomi</taxon>
        <taxon>Actinopterygii</taxon>
        <taxon>Neopterygii</taxon>
        <taxon>Teleostei</taxon>
        <taxon>Neoteleostei</taxon>
        <taxon>Acanthomorphata</taxon>
        <taxon>Ovalentaria</taxon>
        <taxon>Blenniimorphae</taxon>
        <taxon>Blenniiformes</taxon>
        <taxon>Blennioidei</taxon>
        <taxon>Blenniidae</taxon>
        <taxon>Salariinae</taxon>
        <taxon>Salarias</taxon>
    </lineage>
</organism>
<feature type="repeat" description="LDL-receptor class B" evidence="18">
    <location>
        <begin position="2178"/>
        <end position="2221"/>
    </location>
</feature>
<sequence length="4306" mass="477947">MSPAGACDSDEFQCSNGQCIDADWRCDGTKDCTDDSDELNCRKYREVIMEKTPNLICMFLCSAGQTCTTDQFTCQEGQCIPSVYRCDHVNDCVDNSDENNCNYPTCTEKTCANGACYKHSQHCNGRPDCRDGSDESNCTIQHCSTHQFECANGYCIPLAFRCDHWDDCSDGSDEQGCDYQSCNGDQFTCTSGRCIPQNWVCDKFNDCGDYSDEKGCESDSRDCYPGEWGCPGTTKCIPLDKVCDGKADCPGGTDETNSTAQQTCSVDRCSTLSCEYRCSISPQGGTCYCPDGYIVANDSRSCVDYNDCQIWGICDQLCEDRVGSHHCSCADGYVMEQGHLCRANVSGLKSDTVTLIYTNGGDVMIADIHGRAARTLAYARGRGYAVAVAYHWLSDTVFWSDTSTNKVSLPPGRGLGAEVLTAAVKSVQNLAVDWVNFKLYVLEASMERIDMCDFDGGNRVTLVAENLVTPHGLALDPTVGYMFFTDMGSSKEETKLERAFMDGSNRLELVKSGLGTLTGITLDIVTKRVYWSDSHFDTVETVTYSGLDRKLVLNGALQSPYPFGIAVFENHVFFTDRAKMGVIQANRFNGSDYRLLYRTNPCGKHNGGCQQICVLSHRTDNDGLGYRCKCRHGYDLQADRQTCFKVKDYLLLATSLGIRGIPLNISLQEDVTLPLTGLGSTMSGSAVEFDSNEESIFFNDRSRGLVYKSDLEGTGEFKVPFENSLGIVDAMAYDWTSKVLFWTSSTYGAVVAFKVTDKSRRNIVTGLRYPKGIAVHPSAGYLFWSDWYRPAVIMRGYTDGSNAIPLVNTTLGWPYGLALDYSMDRLYWVDSLLDQVGSIRTDGGDRQMFTNIGQITQPFSLTVYSDYLYISDTRTKGIFQMRKRDGGGNTIIRQGVTGIMNIKAYTADLHTVKSRCNTVANGLCSHFCFPTPNYNRVCGCPYGMKLGTNQRDCIKDDSVPPPQNCSSNTFECDGGRCRPNSYRCDGYIDCVDQSDEANCTETATCSPTAFTCDNRHCILSSWKCDGHDDCGDGSDEANCPTMTPPTCGPSDFTCDNKKCVSNKWLCDGDNDCGDGSDEHNCNGTITTCLPGFFLCPDHRCISDFYVCDGDQDCLDGSDEKNCVFSCDSSQFACASGDQCIGNLYRCDGVFDCRDHSDEQGCPSRGPGLCHTDEFQCQTDGACIPDKWECDGHPDCEDGSDEHNTCPAVTCGPQYFQCTNKICIPTNWLCDGDNDCRDMSDEQNCPTPPYSCPSGQWQCPTDQVCIALDKLCDGQRDCPNGADESPICNQDDCALNNAGCSDGCVQGPFGAQCTCESGYQLLNDSKTCEDINECLIPGFCSQQCYNERGTFRCLCSDGYMLEPDGRTCKAKNPISAILLVAKRSQIIADWVNRRPPIIHPVVTGSGIVSVDFDRATSKIYWADASQKKIWRSYGNGTEKQELLSGGVTPESIAVDWVGRNLYWTDSILENIEVSTLDGGFRKVLLSDNVTKPRGLALDPRNHTNLMFWSDWGQNPRIERASMDGLVRRVIVSTKLYWPNGLALDYTTNRIYFADSYLKYIDYCDYDGANRHQVMASEMTLQHPHGMTIFEDTVYWSERYTSKVMSTNKFHGGNVSIQISGVYQPMGLVMDHAIKQPQALNPCSDHPCSQLCLLSAMRPRYYSCHCQSGWKLQDDRVTCVQGDPFLMVVRDRSIFGIPLNPNDTSSNAMAVVDGISQGKDIEFDDAEQYVYWVSIWRMKTNGTNKAMFAPNAYLGAPYGLAFDWMSRLMYYTNPTAKSIEVSQLNGKLQRQHYRQTLITSTGKPEGVGQPVGIVLDPGRGKLFWTDKGADNVPAKVGSGFMDGSNLTVLYTGNLANIEFIAADISTQKLYWGVSGSGVIEWGTMDGVSRSTVVRGLSHPWGLTIYKEHLYYSDADYEVIERVDKETGANMVVMRSGLSGLRALKVHARDDSAGSSNACSSNNGGCAHLCLPRPGNGKTCRCTTGFYLAQDGFSCQQYESFAIVSTPSFIRGYHINSSDHSEAMVPVAFLKKLNRLDVHIPSGFVYWSDISSYSLYKGIFRMKTDGSYSSHIVSSGIGKNGIQGFAVDWVAGNLYFTNAFEAETFLEVQALNTSHRMILLRSSEDQPRDLAVSPKHRYLFWTDGGQMPKIERALLDGTNRTVLASESLASPRGLTMDYSTNFLYWTDDVLDMISRMAIDGTNREIIRYGSRYPSPSGMAIFGHHILWVDNKVGKLFQASNDPSDTKEPEVLREGLEGVIDVAVFDPHVQPTAAHQVDFNPCREDNGRCTQLCFAIPNQEQPKCGCAHGKLLSNGVSCGYGLEEFLIFTTDYTLNSLRLDPSDHSIPYPTVSLGYYMMALDYDFSQRRIFYTQYKSIGRSVIGYISTSSITSPAVILASDLGDPEGLAYDWVHKRIYFTDLNQKNIQTMGVDGKNRTVLINANRPRAIIVDPCYGYFYWTDWGTPAKIERATLGGNFRTAIIQTDLTTPNGLTIDYEDRMLYWADASRDRIERSTLTGENRQVVVQGVQNPFAMTVFEQDIYWTDWSEKAVFRASKDDGSGVIVLAQDLQYRPNDIHVYSKAKQEVCSSFCQQFNGGCSHTCVSGPVGPECQCPPGKWYLANNGKDCIEDKGERCQADQFTCLNGNCISPRWKCDGHNDCQDNSDELERVCAFHTCSAMDFTCDNGRCVPLSYTCDYSDDCGDNSDERGCPFPTCNPTTEFTCASGRCISADFVCDGQNDCRDNQTSDEINCPDRTCPSNQIKCENTNICIYPGSLCDGYNNCGDNSDENPLFCAQRTCDANEFKCGSGKCIPQSWVCDTVEDCSDGSDEPSTCEVVIKTCSSSQFTCTNGNCIPQSMVCDGNSDCWDNSDEAPELQCERTCSPDQFTCPTWYPGHPKCIPRVFVCDGNRDCANAADELQNCPNRTCHLNEFTCANGLCLDFHFECDRVNDCGDGSDEVGCKYDTCSTSQFTCTNGACIFAGYVCDGQSDCLDGSDEEDSLCITPQPTCAPNHYMCKSGQCIESSKVCDGHKDCTDDSDEKGCGINECLNPSVHQCAQICTDTLTSYYCSCNPGYKLMPDGKACEDIDECVSTPSVCSQICENSFGSYYCKCAPGYIREPDGRTCRQNSGISPYLLYSNRYYIRKMNTGGSELSIVLQGLSNVVALEFDNAENRLYWVDTGAGKIERMRFDGSGRETLLDEKVASVEGLALDWVARKLYFVDGFFGSLHVMELDGRFQKTLLSGHFKDGNRTYILSNPRAVAVNPKYGYIIFSTRLCSSPDFHIYLQNKWLYWTDWGDSAYIGRIDMDGQNRHRAIAGSLPHVFAVSLFEDWVYWTDWNTHSVEKAHKYTGEQRISMGNNTHRPFDIHVQHPYRQPASENPCLTHHLTCSHLCLIAPGGEQASCDCPDNFIGVSVGFTIKCIADCSSTQYRCGDNEKCVPIWWKCDGQSDCSDGSDEPETCPPRVCPIGMFQCQDGNCTYSGFICDGHPDCPDSSDEEAALCSDHRCEDNQFQCKNKMCIPMFAHCDGVSDCTDGSDEDPETCAQKTCQPGYFQCANGRCVPSSYVCDVQDDCGDKSDEPYDVCSKLSYHKCDADTEFSCKTNYRCIPQWARCDGSNDCIDNSDEQGCEEVTCDPLGDFRCDNHRCVPKRWQCDGFDNCGDNSDERNCQPRPCSESEYKCDNKQCIPGNWVCDHENDCGDNSDERDCDLYTCRPGLFQCDSGHCIPAALECDGRADCQDLSDETKCPTRYPGGRWCEESLFQCTNHMCVSQSWVCDGFDDCGDESDEQLSLCLNVTCEMPTKFRCANGYCIFAGQLCNQQDDCGDGSDEDEELCREPTLPPCTLQEFKCTNGHCVALQYVCDHNDNCGDRTDEMGCNYGHDRNCEEKLCQQECTNLNGTGFICSCKPGYRVNPDSTYSCLDINECEVFGTCPQLCKNTKGSYECDCAPGYRKVGDGTMCEAEGATPMLLLPENIRIRRFNLQTEEYHDYLEEEEHIMALDYDWDHNNTGYSMVYFTVAGTDSTPGAIRRAYLPSVDDGSNNIGASVDLGIKYITSPDGIAVDWVGRNLYWADSTVKRVEVAMLDGRYRKHLVKTDLGYPSAVAINPRLGLLYWADRGDTPKIECSWMDGQNREVLVSDGLGWPTGLTVDFTNDDRIYWSDSKENRIESILPSGEQRNDQNVRNPFSVNVFEDDVYWSTQDKGEVFRQNKFGQGDKVKLLTAGPWLTQISVYQQQRYNSISVKNPCKGTCSHLCLLRPGGYTCACPEGTGFVSGSNTECDAGFDPLPTMPPPCQCQNGGTCYFDDNKALCM</sequence>
<dbReference type="SMART" id="SM00179">
    <property type="entry name" value="EGF_CA"/>
    <property type="match status" value="9"/>
</dbReference>
<feature type="repeat" description="LDL-receptor class B" evidence="18">
    <location>
        <begin position="3169"/>
        <end position="3211"/>
    </location>
</feature>
<dbReference type="PROSITE" id="PS01186">
    <property type="entry name" value="EGF_2"/>
    <property type="match status" value="4"/>
</dbReference>
<dbReference type="SMART" id="SM00181">
    <property type="entry name" value="EGF"/>
    <property type="match status" value="24"/>
</dbReference>
<feature type="repeat" description="LDL-receptor class B" evidence="18">
    <location>
        <begin position="4105"/>
        <end position="4148"/>
    </location>
</feature>
<dbReference type="OMA" id="RSCVYND"/>
<dbReference type="GO" id="GO:0043235">
    <property type="term" value="C:receptor complex"/>
    <property type="evidence" value="ECO:0007669"/>
    <property type="project" value="TreeGrafter"/>
</dbReference>
<feature type="disulfide bond" evidence="17">
    <location>
        <begin position="2719"/>
        <end position="2737"/>
    </location>
</feature>
<feature type="domain" description="EGF-like" evidence="19">
    <location>
        <begin position="3917"/>
        <end position="3956"/>
    </location>
</feature>
<evidence type="ECO:0000256" key="2">
    <source>
        <dbReference type="ARBA" id="ARBA00009939"/>
    </source>
</evidence>
<feature type="disulfide bond" evidence="17">
    <location>
        <begin position="3676"/>
        <end position="3694"/>
    </location>
</feature>
<evidence type="ECO:0000256" key="6">
    <source>
        <dbReference type="ARBA" id="ARBA00022729"/>
    </source>
</evidence>
<proteinExistence type="inferred from homology"/>
<dbReference type="CDD" id="cd00054">
    <property type="entry name" value="EGF_CA"/>
    <property type="match status" value="2"/>
</dbReference>
<dbReference type="SUPFAM" id="SSF63825">
    <property type="entry name" value="YWTD domain"/>
    <property type="match status" value="8"/>
</dbReference>
<feature type="disulfide bond" evidence="17">
    <location>
        <begin position="201"/>
        <end position="216"/>
    </location>
</feature>
<feature type="disulfide bond" evidence="17">
    <location>
        <begin position="1217"/>
        <end position="1235"/>
    </location>
</feature>
<dbReference type="InterPro" id="IPR000152">
    <property type="entry name" value="EGF-type_Asp/Asn_hydroxyl_site"/>
</dbReference>
<feature type="repeat" description="LDL-receptor class B" evidence="18">
    <location>
        <begin position="1547"/>
        <end position="1591"/>
    </location>
</feature>
<evidence type="ECO:0000256" key="16">
    <source>
        <dbReference type="PROSITE-ProRule" id="PRU00076"/>
    </source>
</evidence>
<dbReference type="PROSITE" id="PS50068">
    <property type="entry name" value="LDLRA_2"/>
    <property type="match status" value="35"/>
</dbReference>
<dbReference type="InterPro" id="IPR026823">
    <property type="entry name" value="cEGF"/>
</dbReference>
<dbReference type="InParanoid" id="A0A672JCA6"/>
<keyword evidence="5" id="KW-0812">Transmembrane</keyword>
<dbReference type="InterPro" id="IPR049883">
    <property type="entry name" value="NOTCH1_EGF-like"/>
</dbReference>
<feature type="disulfide bond" evidence="17">
    <location>
        <begin position="111"/>
        <end position="129"/>
    </location>
</feature>
<feature type="disulfide bond" evidence="17">
    <location>
        <begin position="2969"/>
        <end position="2987"/>
    </location>
</feature>
<dbReference type="SMART" id="SM00192">
    <property type="entry name" value="LDLa"/>
    <property type="match status" value="35"/>
</dbReference>
<feature type="disulfide bond" evidence="17">
    <location>
        <begin position="2802"/>
        <end position="2820"/>
    </location>
</feature>
<feature type="disulfide bond" evidence="17">
    <location>
        <begin position="2672"/>
        <end position="2684"/>
    </location>
</feature>
<dbReference type="Ensembl" id="ENSSFAT00005052336.1">
    <property type="protein sequence ID" value="ENSSFAP00005050695.1"/>
    <property type="gene ID" value="ENSSFAG00005024359.1"/>
</dbReference>
<feature type="disulfide bond" evidence="17">
    <location>
        <begin position="143"/>
        <end position="155"/>
    </location>
</feature>
<evidence type="ECO:0000256" key="13">
    <source>
        <dbReference type="ARBA" id="ARBA00023176"/>
    </source>
</evidence>
<feature type="disulfide bond" evidence="17">
    <location>
        <begin position="3801"/>
        <end position="3819"/>
    </location>
</feature>
<feature type="disulfide bond" evidence="17">
    <location>
        <begin position="3649"/>
        <end position="3664"/>
    </location>
</feature>
<feature type="disulfide bond" evidence="17">
    <location>
        <begin position="984"/>
        <end position="999"/>
    </location>
</feature>
<feature type="disulfide bond" evidence="17">
    <location>
        <begin position="965"/>
        <end position="977"/>
    </location>
</feature>
<protein>
    <submittedName>
        <fullName evidence="20">Low density lipoprotein receptor-related protein 2b</fullName>
    </submittedName>
</protein>
<feature type="disulfide bond" evidence="17">
    <location>
        <begin position="3708"/>
        <end position="3720"/>
    </location>
</feature>
<dbReference type="Gene3D" id="4.10.400.10">
    <property type="entry name" value="Low-density Lipoprotein Receptor"/>
    <property type="match status" value="35"/>
</dbReference>
<evidence type="ECO:0000256" key="15">
    <source>
        <dbReference type="ARBA" id="ARBA00037878"/>
    </source>
</evidence>
<feature type="disulfide bond" evidence="17">
    <location>
        <begin position="1005"/>
        <end position="1017"/>
    </location>
</feature>
<feature type="disulfide bond" evidence="17">
    <location>
        <begin position="3715"/>
        <end position="3733"/>
    </location>
</feature>
<feature type="disulfide bond" evidence="17">
    <location>
        <begin position="74"/>
        <end position="92"/>
    </location>
</feature>
<feature type="disulfide bond" evidence="17">
    <location>
        <begin position="3845"/>
        <end position="3863"/>
    </location>
</feature>
<feature type="disulfide bond" evidence="17">
    <location>
        <begin position="1107"/>
        <end position="1122"/>
    </location>
</feature>
<dbReference type="SUPFAM" id="SSF57184">
    <property type="entry name" value="Growth factor receptor domain"/>
    <property type="match status" value="2"/>
</dbReference>
<evidence type="ECO:0000256" key="5">
    <source>
        <dbReference type="ARBA" id="ARBA00022692"/>
    </source>
</evidence>
<feature type="repeat" description="LDL-receptor class B" evidence="18">
    <location>
        <begin position="2495"/>
        <end position="2536"/>
    </location>
</feature>
<dbReference type="GO" id="GO:0006897">
    <property type="term" value="P:endocytosis"/>
    <property type="evidence" value="ECO:0007669"/>
    <property type="project" value="UniProtKB-KW"/>
</dbReference>
<feature type="disulfide bond" evidence="17">
    <location>
        <begin position="3727"/>
        <end position="3742"/>
    </location>
</feature>
<dbReference type="SUPFAM" id="SSF57424">
    <property type="entry name" value="LDL receptor-like module"/>
    <property type="match status" value="33"/>
</dbReference>
<keyword evidence="21" id="KW-1185">Reference proteome</keyword>
<keyword evidence="4" id="KW-0254">Endocytosis</keyword>
<name>A0A672JCA6_SALFA</name>
<dbReference type="Pfam" id="PF00058">
    <property type="entry name" value="Ldl_recept_b"/>
    <property type="match status" value="9"/>
</dbReference>
<evidence type="ECO:0000256" key="7">
    <source>
        <dbReference type="ARBA" id="ARBA00022737"/>
    </source>
</evidence>
<dbReference type="InterPro" id="IPR036055">
    <property type="entry name" value="LDL_receptor-like_sf"/>
</dbReference>
<feature type="disulfide bond" evidence="17">
    <location>
        <begin position="1210"/>
        <end position="1222"/>
    </location>
</feature>
<evidence type="ECO:0000256" key="10">
    <source>
        <dbReference type="ARBA" id="ARBA00023136"/>
    </source>
</evidence>
<feature type="disulfide bond" evidence="17">
    <location>
        <begin position="2631"/>
        <end position="2643"/>
    </location>
</feature>
<dbReference type="InterPro" id="IPR000033">
    <property type="entry name" value="LDLR_classB_rpt"/>
</dbReference>
<dbReference type="Pfam" id="PF24468">
    <property type="entry name" value="EGF_LRP2"/>
    <property type="match status" value="1"/>
</dbReference>
<feature type="disulfide bond" evidence="17">
    <location>
        <begin position="67"/>
        <end position="79"/>
    </location>
</feature>
<dbReference type="Pfam" id="PF00057">
    <property type="entry name" value="Ldl_recept_a"/>
    <property type="match status" value="34"/>
</dbReference>
<feature type="disulfide bond" evidence="17">
    <location>
        <begin position="86"/>
        <end position="101"/>
    </location>
</feature>
<feature type="disulfide bond" evidence="17">
    <location>
        <begin position="3503"/>
        <end position="3515"/>
    </location>
</feature>
<dbReference type="InterPro" id="IPR018097">
    <property type="entry name" value="EGF_Ca-bd_CS"/>
</dbReference>
<feature type="disulfide bond" evidence="17">
    <location>
        <begin position="189"/>
        <end position="207"/>
    </location>
</feature>
<dbReference type="Proteomes" id="UP000472267">
    <property type="component" value="Chromosome 8"/>
</dbReference>
<feature type="disulfide bond" evidence="17">
    <location>
        <begin position="3669"/>
        <end position="3681"/>
    </location>
</feature>
<feature type="disulfide bond" evidence="17">
    <location>
        <begin position="2679"/>
        <end position="2697"/>
    </location>
</feature>
<feature type="repeat" description="LDL-receptor class B" evidence="18">
    <location>
        <begin position="824"/>
        <end position="867"/>
    </location>
</feature>
<feature type="disulfide bond" evidence="17">
    <location>
        <begin position="3024"/>
        <end position="3039"/>
    </location>
</feature>
<feature type="disulfide bond" evidence="17">
    <location>
        <begin position="3838"/>
        <end position="3850"/>
    </location>
</feature>
<feature type="disulfide bond" evidence="17">
    <location>
        <begin position="1012"/>
        <end position="1030"/>
    </location>
</feature>
<evidence type="ECO:0000256" key="11">
    <source>
        <dbReference type="ARBA" id="ARBA00023157"/>
    </source>
</evidence>
<dbReference type="Pfam" id="PF12662">
    <property type="entry name" value="cEGF"/>
    <property type="match status" value="2"/>
</dbReference>
<evidence type="ECO:0000256" key="3">
    <source>
        <dbReference type="ARBA" id="ARBA00022536"/>
    </source>
</evidence>
<dbReference type="Gene3D" id="2.10.25.10">
    <property type="entry name" value="Laminin"/>
    <property type="match status" value="8"/>
</dbReference>
<feature type="disulfide bond" evidence="17">
    <location>
        <begin position="1088"/>
        <end position="1100"/>
    </location>
</feature>
<dbReference type="PROSITE" id="PS01187">
    <property type="entry name" value="EGF_CA"/>
    <property type="match status" value="3"/>
</dbReference>
<gene>
    <name evidence="20" type="primary">lrp2b</name>
</gene>
<evidence type="ECO:0000256" key="14">
    <source>
        <dbReference type="ARBA" id="ARBA00023180"/>
    </source>
</evidence>
<reference evidence="20" key="2">
    <citation type="submission" date="2025-08" db="UniProtKB">
        <authorList>
            <consortium name="Ensembl"/>
        </authorList>
    </citation>
    <scope>IDENTIFICATION</scope>
</reference>
<feature type="disulfide bond" evidence="17">
    <location>
        <begin position="1024"/>
        <end position="1039"/>
    </location>
</feature>
<dbReference type="InterPro" id="IPR002172">
    <property type="entry name" value="LDrepeatLR_classA_rpt"/>
</dbReference>
<keyword evidence="10" id="KW-0472">Membrane</keyword>
<feature type="disulfide bond" evidence="17">
    <location>
        <begin position="1047"/>
        <end position="1059"/>
    </location>
</feature>
<dbReference type="InterPro" id="IPR001881">
    <property type="entry name" value="EGF-like_Ca-bd_dom"/>
</dbReference>
<feature type="disulfide bond" evidence="17">
    <location>
        <begin position="3609"/>
        <end position="3624"/>
    </location>
</feature>
<keyword evidence="13" id="KW-0168">Coated pit</keyword>
<reference evidence="20" key="3">
    <citation type="submission" date="2025-09" db="UniProtKB">
        <authorList>
            <consortium name="Ensembl"/>
        </authorList>
    </citation>
    <scope>IDENTIFICATION</scope>
</reference>
<feature type="disulfide bond" evidence="17">
    <location>
        <begin position="26"/>
        <end position="41"/>
    </location>
</feature>
<feature type="disulfide bond" evidence="17">
    <location>
        <begin position="2923"/>
        <end position="2935"/>
    </location>
</feature>
<dbReference type="InterPro" id="IPR009030">
    <property type="entry name" value="Growth_fac_rcpt_cys_sf"/>
</dbReference>
<feature type="repeat" description="LDL-receptor class B" evidence="18">
    <location>
        <begin position="527"/>
        <end position="571"/>
    </location>
</feature>
<dbReference type="Pfam" id="PF07645">
    <property type="entry name" value="EGF_CA"/>
    <property type="match status" value="1"/>
</dbReference>
<keyword evidence="3 16" id="KW-0245">EGF-like domain</keyword>
<feature type="disulfide bond" evidence="17">
    <location>
        <begin position="1095"/>
        <end position="1113"/>
    </location>
</feature>
<feature type="repeat" description="LDL-receptor class B" evidence="18">
    <location>
        <begin position="437"/>
        <end position="479"/>
    </location>
</feature>
<feature type="disulfide bond" evidence="17">
    <location>
        <begin position="3551"/>
        <end position="3569"/>
    </location>
</feature>
<dbReference type="PROSITE" id="PS01209">
    <property type="entry name" value="LDLRA_1"/>
    <property type="match status" value="18"/>
</dbReference>
<dbReference type="InterPro" id="IPR011042">
    <property type="entry name" value="6-blade_b-propeller_TolB-like"/>
</dbReference>
<dbReference type="GO" id="GO:0031904">
    <property type="term" value="C:endosome lumen"/>
    <property type="evidence" value="ECO:0007669"/>
    <property type="project" value="UniProtKB-SubCell"/>
</dbReference>
<dbReference type="PRINTS" id="PR00261">
    <property type="entry name" value="LDLRECEPTOR"/>
</dbReference>
<feature type="disulfide bond" evidence="17">
    <location>
        <begin position="2942"/>
        <end position="2957"/>
    </location>
</feature>
<feature type="disulfide bond" evidence="17">
    <location>
        <begin position="972"/>
        <end position="990"/>
    </location>
</feature>
<dbReference type="Pfam" id="PF14670">
    <property type="entry name" value="FXa_inhibition"/>
    <property type="match status" value="1"/>
</dbReference>
<feature type="repeat" description="LDL-receptor class B" evidence="18">
    <location>
        <begin position="1458"/>
        <end position="1500"/>
    </location>
</feature>
<feature type="repeat" description="LDL-receptor class B" evidence="18">
    <location>
        <begin position="780"/>
        <end position="823"/>
    </location>
</feature>
<feature type="disulfide bond" evidence="17">
    <location>
        <begin position="3005"/>
        <end position="3017"/>
    </location>
</feature>
<feature type="disulfide bond" evidence="17">
    <location>
        <begin position="3857"/>
        <end position="3872"/>
    </location>
</feature>
<comment type="caution">
    <text evidence="16">Lacks conserved residue(s) required for the propagation of feature annotation.</text>
</comment>
<reference evidence="20" key="1">
    <citation type="submission" date="2019-06" db="EMBL/GenBank/DDBJ databases">
        <authorList>
            <consortium name="Wellcome Sanger Institute Data Sharing"/>
        </authorList>
    </citation>
    <scope>NUCLEOTIDE SEQUENCE [LARGE SCALE GENOMIC DNA]</scope>
</reference>
<dbReference type="InterPro" id="IPR000742">
    <property type="entry name" value="EGF"/>
</dbReference>
<dbReference type="GO" id="GO:0005509">
    <property type="term" value="F:calcium ion binding"/>
    <property type="evidence" value="ECO:0007669"/>
    <property type="project" value="InterPro"/>
</dbReference>
<feature type="disulfide bond" evidence="17">
    <location>
        <begin position="2930"/>
        <end position="2948"/>
    </location>
</feature>
<feature type="disulfide bond" evidence="17">
    <location>
        <begin position="3752"/>
        <end position="3764"/>
    </location>
</feature>
<evidence type="ECO:0000256" key="18">
    <source>
        <dbReference type="PROSITE-ProRule" id="PRU00461"/>
    </source>
</evidence>
<feature type="disulfide bond" evidence="17">
    <location>
        <begin position="3688"/>
        <end position="3703"/>
    </location>
</feature>
<feature type="repeat" description="LDL-receptor class B" evidence="18">
    <location>
        <begin position="1503"/>
        <end position="1546"/>
    </location>
</feature>
<comment type="subcellular location">
    <subcellularLocation>
        <location evidence="15">Membrane</location>
        <location evidence="15">Coated pit</location>
    </subcellularLocation>
    <subcellularLocation>
        <location evidence="1">Membrane</location>
        <topology evidence="1">Single-pass type I membrane protein</topology>
    </subcellularLocation>
</comment>
<feature type="disulfide bond" evidence="17">
    <location>
        <begin position="3012"/>
        <end position="3030"/>
    </location>
</feature>
<dbReference type="GO" id="GO:0005905">
    <property type="term" value="C:clathrin-coated pit"/>
    <property type="evidence" value="ECO:0007669"/>
    <property type="project" value="UniProtKB-KW"/>
</dbReference>
<dbReference type="SUPFAM" id="SSF57196">
    <property type="entry name" value="EGF/Laminin"/>
    <property type="match status" value="7"/>
</dbReference>
<feature type="disulfide bond" evidence="17">
    <location>
        <begin position="3462"/>
        <end position="3474"/>
    </location>
</feature>
<dbReference type="InterPro" id="IPR051221">
    <property type="entry name" value="LDLR-related"/>
</dbReference>
<evidence type="ECO:0000256" key="8">
    <source>
        <dbReference type="ARBA" id="ARBA00022837"/>
    </source>
</evidence>
<feature type="disulfide bond" evidence="17">
    <location>
        <begin position="2638"/>
        <end position="2656"/>
    </location>
</feature>
<feature type="disulfide bond" evidence="17">
    <location>
        <begin position="1146"/>
        <end position="1161"/>
    </location>
</feature>
<accession>A0A672JCA6</accession>
<comment type="similarity">
    <text evidence="2">Belongs to the LDLR family.</text>
</comment>
<feature type="disulfide bond" evidence="17">
    <location>
        <begin position="3544"/>
        <end position="3556"/>
    </location>
</feature>
<dbReference type="InterPro" id="IPR023415">
    <property type="entry name" value="LDLR_class-A_CS"/>
</dbReference>
<feature type="disulfide bond" evidence="17">
    <location>
        <begin position="162"/>
        <end position="177"/>
    </location>
</feature>
<evidence type="ECO:0000256" key="1">
    <source>
        <dbReference type="ARBA" id="ARBA00004479"/>
    </source>
</evidence>
<feature type="disulfide bond" evidence="17">
    <location>
        <begin position="1054"/>
        <end position="1072"/>
    </location>
</feature>
<feature type="disulfide bond" evidence="16">
    <location>
        <begin position="3921"/>
        <end position="3931"/>
    </location>
</feature>
<keyword evidence="7" id="KW-0677">Repeat</keyword>
<evidence type="ECO:0000256" key="12">
    <source>
        <dbReference type="ARBA" id="ARBA00023170"/>
    </source>
</evidence>
<keyword evidence="6" id="KW-0732">Signal</keyword>
<keyword evidence="8" id="KW-0106">Calcium</keyword>
<feature type="disulfide bond" evidence="17">
    <location>
        <begin position="2795"/>
        <end position="2807"/>
    </location>
</feature>
<evidence type="ECO:0000313" key="21">
    <source>
        <dbReference type="Proteomes" id="UP000472267"/>
    </source>
</evidence>
<dbReference type="PROSITE" id="PS51120">
    <property type="entry name" value="LDLRB"/>
    <property type="match status" value="15"/>
</dbReference>
<feature type="disulfide bond" evidence="17">
    <location>
        <begin position="2962"/>
        <end position="2974"/>
    </location>
</feature>
<feature type="disulfide bond" evidence="17">
    <location>
        <begin position="1229"/>
        <end position="1244"/>
    </location>
</feature>
<evidence type="ECO:0000259" key="19">
    <source>
        <dbReference type="PROSITE" id="PS50026"/>
    </source>
</evidence>
<feature type="disulfide bond" evidence="17">
    <location>
        <begin position="14"/>
        <end position="32"/>
    </location>
</feature>
<keyword evidence="11 16" id="KW-1015">Disulfide bond</keyword>
<dbReference type="InterPro" id="IPR056588">
    <property type="entry name" value="EGF_LRP2"/>
</dbReference>
<keyword evidence="12" id="KW-0675">Receptor</keyword>
<keyword evidence="14" id="KW-0325">Glycoprotein</keyword>
<feature type="repeat" description="LDL-receptor class B" evidence="18">
    <location>
        <begin position="2451"/>
        <end position="2494"/>
    </location>
</feature>
<dbReference type="GO" id="GO:0005886">
    <property type="term" value="C:plasma membrane"/>
    <property type="evidence" value="ECO:0007669"/>
    <property type="project" value="UniProtKB-SubCell"/>
</dbReference>
<feature type="disulfide bond" evidence="17">
    <location>
        <begin position="1066"/>
        <end position="1081"/>
    </location>
</feature>
<evidence type="ECO:0000256" key="17">
    <source>
        <dbReference type="PROSITE-ProRule" id="PRU00124"/>
    </source>
</evidence>
<feature type="disulfide bond" evidence="17">
    <location>
        <begin position="2837"/>
        <end position="2849"/>
    </location>
</feature>
<feature type="repeat" description="LDL-receptor class B" evidence="18">
    <location>
        <begin position="2134"/>
        <end position="2177"/>
    </location>
</feature>
<feature type="disulfide bond" evidence="17">
    <location>
        <begin position="3637"/>
        <end position="3655"/>
    </location>
</feature>
<feature type="disulfide bond" evidence="17">
    <location>
        <begin position="2691"/>
        <end position="2706"/>
    </location>
</feature>
<dbReference type="CDD" id="cd00112">
    <property type="entry name" value="LDLa"/>
    <property type="match status" value="35"/>
</dbReference>
<dbReference type="PROSITE" id="PS00010">
    <property type="entry name" value="ASX_HYDROXYL"/>
    <property type="match status" value="2"/>
</dbReference>
<dbReference type="Gene3D" id="2.120.10.30">
    <property type="entry name" value="TolB, C-terminal domain"/>
    <property type="match status" value="9"/>
</dbReference>
<feature type="disulfide bond" evidence="17">
    <location>
        <begin position="3759"/>
        <end position="3777"/>
    </location>
</feature>
<feature type="disulfide bond" evidence="17">
    <location>
        <begin position="150"/>
        <end position="168"/>
    </location>
</feature>
<dbReference type="PROSITE" id="PS50026">
    <property type="entry name" value="EGF_3"/>
    <property type="match status" value="1"/>
</dbReference>
<feature type="disulfide bond" evidence="17">
    <location>
        <begin position="2844"/>
        <end position="2862"/>
    </location>
</feature>
<evidence type="ECO:0000313" key="20">
    <source>
        <dbReference type="Ensembl" id="ENSSFAP00005050695.1"/>
    </source>
</evidence>